<proteinExistence type="predicted"/>
<dbReference type="Pfam" id="PF13966">
    <property type="entry name" value="zf-RVT"/>
    <property type="match status" value="1"/>
</dbReference>
<evidence type="ECO:0000259" key="2">
    <source>
        <dbReference type="PROSITE" id="PS50878"/>
    </source>
</evidence>
<evidence type="ECO:0000313" key="4">
    <source>
        <dbReference type="Proteomes" id="UP001633002"/>
    </source>
</evidence>
<organism evidence="3 4">
    <name type="scientific">Riccia sorocarpa</name>
    <dbReference type="NCBI Taxonomy" id="122646"/>
    <lineage>
        <taxon>Eukaryota</taxon>
        <taxon>Viridiplantae</taxon>
        <taxon>Streptophyta</taxon>
        <taxon>Embryophyta</taxon>
        <taxon>Marchantiophyta</taxon>
        <taxon>Marchantiopsida</taxon>
        <taxon>Marchantiidae</taxon>
        <taxon>Marchantiales</taxon>
        <taxon>Ricciaceae</taxon>
        <taxon>Riccia</taxon>
    </lineage>
</organism>
<accession>A0ABD3GMJ7</accession>
<dbReference type="EMBL" id="JBJQOH010000007">
    <property type="protein sequence ID" value="KAL3679387.1"/>
    <property type="molecule type" value="Genomic_DNA"/>
</dbReference>
<dbReference type="InterPro" id="IPR036691">
    <property type="entry name" value="Endo/exonu/phosph_ase_sf"/>
</dbReference>
<dbReference type="Pfam" id="PF03372">
    <property type="entry name" value="Exo_endo_phos"/>
    <property type="match status" value="1"/>
</dbReference>
<dbReference type="InterPro" id="IPR026960">
    <property type="entry name" value="RVT-Znf"/>
</dbReference>
<dbReference type="InterPro" id="IPR005135">
    <property type="entry name" value="Endo/exonuclease/phosphatase"/>
</dbReference>
<dbReference type="InterPro" id="IPR000477">
    <property type="entry name" value="RT_dom"/>
</dbReference>
<protein>
    <recommendedName>
        <fullName evidence="2">Reverse transcriptase domain-containing protein</fullName>
    </recommendedName>
</protein>
<dbReference type="SUPFAM" id="SSF56219">
    <property type="entry name" value="DNase I-like"/>
    <property type="match status" value="1"/>
</dbReference>
<feature type="domain" description="Reverse transcriptase" evidence="2">
    <location>
        <begin position="498"/>
        <end position="775"/>
    </location>
</feature>
<dbReference type="Pfam" id="PF00078">
    <property type="entry name" value="RVT_1"/>
    <property type="match status" value="1"/>
</dbReference>
<sequence length="1341" mass="154024">MAAWNVNGLAGPDRVKAVQQWLKQTGKGVGILALQELKANEGASEFNLRRLIPNATCIVDYAQNDRGGAALLIHPRIQVEERGVKGTGNVAWARTTIAGRSTIFASIYGPHDGEGKIQLFQWLHQLTEGNRCFLLGDWSMVLDPRDSSGPSPLLKGSPLQAWSELEQAWALEDAFSRAWKREGPRYTRQVVRSNRLDQSRLGRIYISNNGACLKVKRLLHDSESAISDHIPVLLEVNFNGRTRRNKRRPETYLKLDVDSFRHADRRERVKTAWLRGWGMSPDPIIAWELAWGQTREVFREFRQEDRSWKSDLQKLQRNLAQVRVQLAEDPTLELSNHYNQMEKVVREKELLEASILRRRSRIQWIQEGEANSKYFFQCIRAKKDHGRLTALQEEDGSLIEDEEQIRVKVRAFYQNLYLQPEVTHGEREDREQVLQLVDRYASESENLTLSCTPNSKEVRETLDLMARGKAPGEDGVTIEVLKETWEWTETPCVTYIQAVWENVRMGKNNGTAIVKLLPKNQERLFLKNWRPICLLTLSYKLIGKILATRLKGVFPHLVDEDQSGFVEGRCIMDNVLNLKLCQDVTNATGEPSLFCRLDFEKAFDRVQHEFLWATLRQMKISHKFISMVQMLVGKGRAKVQVNGVMTETIELQRGVRQGCPISPMLFAASTQPLMKLLREAEKQGSLKGVNIPGGRPLLHKLFADDSGVCIAATEENFNTLRKIIERFERISGAKLNLSKSVILPMIIDRTTPWLLQTGCKILNTAEDTVYLGCKVGAEVEEVQHELDLTSRMGNRLAQWTNRFLTLPARILMIKHILRALPVYQLMGLGLSDKGFKRLEMQCRIFLWGEGQSGKAKTPLVGWNRITMRKEAGGLGLRSFKDVGDILKMKYVQRFLAGEKTEWASMFRYLVHKEMKGRAKGNEYRWWTAEEGLLLLHTIPTPKNSIARHFMKAWIRFRRFLVLDNTEWMLPGSLSLAQLHMLAKRYDPEGGFNGKTVLPLLKKLQFSAIMHLQDSRGGWANVKTALNRKGIQLTLQQQEDISVFQKMLQKIKTGVRSLQESTSWRWRGTTQVWKGWIKPTNFWSSLLSREEVTEDLTEKWAEGGSRLTWGERWKYIWSNNVSTRTKIWFWRTLKHGFFTGERAERMRVSTEPCKRCGQSTESTNHLFWSCTKVVPLWSTLKTLASTTCAKFSIWNNLLDTMDKALISNHAGNSLSHILATLFQQIWHDRNKEVFEQTRRRTPLIVALEQARQEAEGQLRRCRHPDKQKLAHQAIEELNELIKSSRRRTTHLSTGSTTREELETATTQTPRFSRAASLHITLTKFDDPHPGNTHKVGRGVGQT</sequence>
<dbReference type="Proteomes" id="UP001633002">
    <property type="component" value="Unassembled WGS sequence"/>
</dbReference>
<evidence type="ECO:0000256" key="1">
    <source>
        <dbReference type="SAM" id="MobiDB-lite"/>
    </source>
</evidence>
<gene>
    <name evidence="3" type="ORF">R1sor_022343</name>
</gene>
<reference evidence="3 4" key="1">
    <citation type="submission" date="2024-09" db="EMBL/GenBank/DDBJ databases">
        <title>Chromosome-scale assembly of Riccia sorocarpa.</title>
        <authorList>
            <person name="Paukszto L."/>
        </authorList>
    </citation>
    <scope>NUCLEOTIDE SEQUENCE [LARGE SCALE GENOMIC DNA]</scope>
    <source>
        <strain evidence="3">LP-2024</strain>
        <tissue evidence="3">Aerial parts of the thallus</tissue>
    </source>
</reference>
<dbReference type="PANTHER" id="PTHR31635:SF196">
    <property type="entry name" value="REVERSE TRANSCRIPTASE DOMAIN-CONTAINING PROTEIN-RELATED"/>
    <property type="match status" value="1"/>
</dbReference>
<feature type="region of interest" description="Disordered" evidence="1">
    <location>
        <begin position="1321"/>
        <end position="1341"/>
    </location>
</feature>
<keyword evidence="4" id="KW-1185">Reference proteome</keyword>
<dbReference type="SUPFAM" id="SSF56672">
    <property type="entry name" value="DNA/RNA polymerases"/>
    <property type="match status" value="1"/>
</dbReference>
<dbReference type="CDD" id="cd01650">
    <property type="entry name" value="RT_nLTR_like"/>
    <property type="match status" value="1"/>
</dbReference>
<dbReference type="PROSITE" id="PS50878">
    <property type="entry name" value="RT_POL"/>
    <property type="match status" value="1"/>
</dbReference>
<evidence type="ECO:0000313" key="3">
    <source>
        <dbReference type="EMBL" id="KAL3679387.1"/>
    </source>
</evidence>
<feature type="region of interest" description="Disordered" evidence="1">
    <location>
        <begin position="1284"/>
        <end position="1308"/>
    </location>
</feature>
<dbReference type="Gene3D" id="3.60.10.10">
    <property type="entry name" value="Endonuclease/exonuclease/phosphatase"/>
    <property type="match status" value="1"/>
</dbReference>
<dbReference type="PANTHER" id="PTHR31635">
    <property type="entry name" value="REVERSE TRANSCRIPTASE DOMAIN-CONTAINING PROTEIN-RELATED"/>
    <property type="match status" value="1"/>
</dbReference>
<dbReference type="InterPro" id="IPR043502">
    <property type="entry name" value="DNA/RNA_pol_sf"/>
</dbReference>
<comment type="caution">
    <text evidence="3">The sequence shown here is derived from an EMBL/GenBank/DDBJ whole genome shotgun (WGS) entry which is preliminary data.</text>
</comment>
<name>A0ABD3GMJ7_9MARC</name>